<feature type="region of interest" description="Disordered" evidence="1">
    <location>
        <begin position="89"/>
        <end position="115"/>
    </location>
</feature>
<name>A0A219B8N9_9SPHN</name>
<dbReference type="AlphaFoldDB" id="A0A219B8N9"/>
<gene>
    <name evidence="2" type="ORF">B5C34_08860</name>
</gene>
<protein>
    <recommendedName>
        <fullName evidence="4">Peptidoglycan-binding protein</fullName>
    </recommendedName>
</protein>
<dbReference type="EMBL" id="NFZT01000001">
    <property type="protein sequence ID" value="OWV34707.1"/>
    <property type="molecule type" value="Genomic_DNA"/>
</dbReference>
<organism evidence="2 3">
    <name type="scientific">Pacificimonas flava</name>
    <dbReference type="NCBI Taxonomy" id="1234595"/>
    <lineage>
        <taxon>Bacteria</taxon>
        <taxon>Pseudomonadati</taxon>
        <taxon>Pseudomonadota</taxon>
        <taxon>Alphaproteobacteria</taxon>
        <taxon>Sphingomonadales</taxon>
        <taxon>Sphingosinicellaceae</taxon>
        <taxon>Pacificimonas</taxon>
    </lineage>
</organism>
<evidence type="ECO:0000256" key="1">
    <source>
        <dbReference type="SAM" id="MobiDB-lite"/>
    </source>
</evidence>
<evidence type="ECO:0000313" key="3">
    <source>
        <dbReference type="Proteomes" id="UP000198462"/>
    </source>
</evidence>
<accession>A0A219B8N9</accession>
<keyword evidence="3" id="KW-1185">Reference proteome</keyword>
<dbReference type="Gene3D" id="1.10.530.10">
    <property type="match status" value="1"/>
</dbReference>
<dbReference type="SUPFAM" id="SSF53955">
    <property type="entry name" value="Lysozyme-like"/>
    <property type="match status" value="1"/>
</dbReference>
<comment type="caution">
    <text evidence="2">The sequence shown here is derived from an EMBL/GenBank/DDBJ whole genome shotgun (WGS) entry which is preliminary data.</text>
</comment>
<evidence type="ECO:0008006" key="4">
    <source>
        <dbReference type="Google" id="ProtNLM"/>
    </source>
</evidence>
<dbReference type="Proteomes" id="UP000198462">
    <property type="component" value="Unassembled WGS sequence"/>
</dbReference>
<dbReference type="OrthoDB" id="8477976at2"/>
<sequence>MIPSWNQLNPTQRARLIELDARQLASQSLWRAALGNSGGDADRAAPVPGFGSTPGFGSLLSGSIHRALFDNGFGQAATRGIESLAEQADAQLGRPEQVTARAPVAKSEPTELSGLGANSRFEPMLKAAAARTGIPAAALAAIVDAEAGRTADGSWNTKAKNPRSSASGLGQFLKGTWESLAETPGTWLQDVAKDRGWLDSRGRVTSQSRPALLALRFDANASLQSIADFAKQNLEGLERSGVDVGRDTESIAKSAYLAHHLGLGDARRFLGEGLSEGRAKLLLSAQVGARRAQQHIAAADGARSAHESWLHGFVERKIQPNRYL</sequence>
<reference evidence="3" key="1">
    <citation type="submission" date="2017-05" db="EMBL/GenBank/DDBJ databases">
        <authorList>
            <person name="Lin X."/>
        </authorList>
    </citation>
    <scope>NUCLEOTIDE SEQUENCE [LARGE SCALE GENOMIC DNA]</scope>
    <source>
        <strain evidence="3">JLT2012</strain>
    </source>
</reference>
<dbReference type="InterPro" id="IPR023346">
    <property type="entry name" value="Lysozyme-like_dom_sf"/>
</dbReference>
<proteinExistence type="predicted"/>
<evidence type="ECO:0000313" key="2">
    <source>
        <dbReference type="EMBL" id="OWV34707.1"/>
    </source>
</evidence>